<evidence type="ECO:0000256" key="1">
    <source>
        <dbReference type="ARBA" id="ARBA00022676"/>
    </source>
</evidence>
<name>A0A918WK37_9BACT</name>
<dbReference type="Pfam" id="PF01075">
    <property type="entry name" value="Glyco_transf_9"/>
    <property type="match status" value="1"/>
</dbReference>
<keyword evidence="2" id="KW-0808">Transferase</keyword>
<evidence type="ECO:0000313" key="4">
    <source>
        <dbReference type="Proteomes" id="UP000644507"/>
    </source>
</evidence>
<evidence type="ECO:0000256" key="2">
    <source>
        <dbReference type="ARBA" id="ARBA00022679"/>
    </source>
</evidence>
<dbReference type="EMBL" id="BMXI01000008">
    <property type="protein sequence ID" value="GHC54752.1"/>
    <property type="molecule type" value="Genomic_DNA"/>
</dbReference>
<gene>
    <name evidence="3" type="primary">rfaF</name>
    <name evidence="3" type="ORF">GCM10007100_21560</name>
</gene>
<dbReference type="AlphaFoldDB" id="A0A918WK37"/>
<dbReference type="Proteomes" id="UP000644507">
    <property type="component" value="Unassembled WGS sequence"/>
</dbReference>
<dbReference type="GO" id="GO:0009244">
    <property type="term" value="P:lipopolysaccharide core region biosynthetic process"/>
    <property type="evidence" value="ECO:0007669"/>
    <property type="project" value="TreeGrafter"/>
</dbReference>
<keyword evidence="4" id="KW-1185">Reference proteome</keyword>
<dbReference type="InterPro" id="IPR051199">
    <property type="entry name" value="LPS_LOS_Heptosyltrfase"/>
</dbReference>
<comment type="caution">
    <text evidence="3">The sequence shown here is derived from an EMBL/GenBank/DDBJ whole genome shotgun (WGS) entry which is preliminary data.</text>
</comment>
<accession>A0A918WK37</accession>
<dbReference type="GO" id="GO:0005829">
    <property type="term" value="C:cytosol"/>
    <property type="evidence" value="ECO:0007669"/>
    <property type="project" value="TreeGrafter"/>
</dbReference>
<dbReference type="GO" id="GO:0008713">
    <property type="term" value="F:ADP-heptose-lipopolysaccharide heptosyltransferase activity"/>
    <property type="evidence" value="ECO:0007669"/>
    <property type="project" value="TreeGrafter"/>
</dbReference>
<sequence>MPERVKINGPSLALVAPVDITEACLATPAFRAIRRARPDLTPVVLCPKSAVSFWSVHFQQVLSYDDSASPQKLAERFAGGTYHSALILEDSRAARALSRLGVPQRIGFAVPGLDKLLTDPITITMDHGPLPHRVTRYLKLAEELECDPHQAENFAPPPLPRRPSTPRIALAPDSDLGPAAEWPTASFLELTQSLTESLKPEFYLLSLPGKSPAADLLAKSLGSEQDKEPKRNSSAGDLGLDNLLELLPTFSTVVGSNGSLVNLAAHLGVPTVTLMGPHSPRTHRPLGKIHEVLTTYAECSPCHLAKCPLDHRCLNELSVETVTEAVKRVLA</sequence>
<dbReference type="PANTHER" id="PTHR30160">
    <property type="entry name" value="TETRAACYLDISACCHARIDE 4'-KINASE-RELATED"/>
    <property type="match status" value="1"/>
</dbReference>
<proteinExistence type="predicted"/>
<dbReference type="InterPro" id="IPR002201">
    <property type="entry name" value="Glyco_trans_9"/>
</dbReference>
<evidence type="ECO:0000313" key="3">
    <source>
        <dbReference type="EMBL" id="GHC54752.1"/>
    </source>
</evidence>
<organism evidence="3 4">
    <name type="scientific">Roseibacillus persicicus</name>
    <dbReference type="NCBI Taxonomy" id="454148"/>
    <lineage>
        <taxon>Bacteria</taxon>
        <taxon>Pseudomonadati</taxon>
        <taxon>Verrucomicrobiota</taxon>
        <taxon>Verrucomicrobiia</taxon>
        <taxon>Verrucomicrobiales</taxon>
        <taxon>Verrucomicrobiaceae</taxon>
        <taxon>Roseibacillus</taxon>
    </lineage>
</organism>
<dbReference type="Gene3D" id="3.40.50.2000">
    <property type="entry name" value="Glycogen Phosphorylase B"/>
    <property type="match status" value="2"/>
</dbReference>
<protein>
    <submittedName>
        <fullName evidence="3">Lipopolysaccharide heptosyltransferase II</fullName>
    </submittedName>
</protein>
<reference evidence="3" key="2">
    <citation type="submission" date="2020-09" db="EMBL/GenBank/DDBJ databases">
        <authorList>
            <person name="Sun Q."/>
            <person name="Kim S."/>
        </authorList>
    </citation>
    <scope>NUCLEOTIDE SEQUENCE</scope>
    <source>
        <strain evidence="3">KCTC 12988</strain>
    </source>
</reference>
<reference evidence="3" key="1">
    <citation type="journal article" date="2014" name="Int. J. Syst. Evol. Microbiol.">
        <title>Complete genome sequence of Corynebacterium casei LMG S-19264T (=DSM 44701T), isolated from a smear-ripened cheese.</title>
        <authorList>
            <consortium name="US DOE Joint Genome Institute (JGI-PGF)"/>
            <person name="Walter F."/>
            <person name="Albersmeier A."/>
            <person name="Kalinowski J."/>
            <person name="Ruckert C."/>
        </authorList>
    </citation>
    <scope>NUCLEOTIDE SEQUENCE</scope>
    <source>
        <strain evidence="3">KCTC 12988</strain>
    </source>
</reference>
<dbReference type="PANTHER" id="PTHR30160:SF1">
    <property type="entry name" value="LIPOPOLYSACCHARIDE 1,2-N-ACETYLGLUCOSAMINETRANSFERASE-RELATED"/>
    <property type="match status" value="1"/>
</dbReference>
<dbReference type="SUPFAM" id="SSF53756">
    <property type="entry name" value="UDP-Glycosyltransferase/glycogen phosphorylase"/>
    <property type="match status" value="1"/>
</dbReference>
<keyword evidence="1" id="KW-0328">Glycosyltransferase</keyword>